<dbReference type="InterPro" id="IPR003734">
    <property type="entry name" value="DUF155"/>
</dbReference>
<dbReference type="PANTHER" id="PTHR16255:SF1">
    <property type="entry name" value="REQUIRED FOR MEIOTIC NUCLEAR DIVISION PROTEIN 1 HOMOLOG"/>
    <property type="match status" value="1"/>
</dbReference>
<evidence type="ECO:0000256" key="3">
    <source>
        <dbReference type="SAM" id="Phobius"/>
    </source>
</evidence>
<sequence length="479" mass="53156">MEEEERGLLEEPLLGGEGRTNANANANANSSATVTGRGAGGGPRYVPSIVHPTVARRLPVATDHVPPLTHRLQGHAHTMGAIQRAQALSQVTGQLLQSNQRRPKSAPRERRTVKLPENDLLQAQRTSRVSANIDIQRRGSRVGATVDDPSEVAGRSPSKNPSFESITAAADMSSGRITVYCVAEKFAKGQLLDVLRSKPMDEHRKGGLGRARLCDGVLAEVSNLQWDGEVLTFSCTSQWTGADCGEIFCFEYGVCVFWGFSSGEEEHCILRDVFSLCSIEPLKPSDVEDEEFKYQYVLGQPPRIENDTIIMGVHLSKNSVIKLGIAYPLAQSTKLKIYESRIQQKVDSYIELPRTLAETGKVNLTKRRIHQLIGTIFLEKCAVNLLTTVLDTPDFFWDASDALCGLYDSLFEYLEIADRVEILNARFEILEAMLDMLRDQNQNEHSSFLEWIVIILIVVEVVIGLVEILGLCGIIRQRH</sequence>
<keyword evidence="6" id="KW-1185">Reference proteome</keyword>
<comment type="similarity">
    <text evidence="1">Belongs to the RMD1/sif2 family.</text>
</comment>
<gene>
    <name evidence="5" type="ORF">A3770_02p10560</name>
</gene>
<feature type="region of interest" description="Disordered" evidence="2">
    <location>
        <begin position="1"/>
        <end position="44"/>
    </location>
</feature>
<dbReference type="GO" id="GO:0005739">
    <property type="term" value="C:mitochondrion"/>
    <property type="evidence" value="ECO:0007669"/>
    <property type="project" value="UniProtKB-ARBA"/>
</dbReference>
<keyword evidence="3" id="KW-0812">Transmembrane</keyword>
<feature type="transmembrane region" description="Helical" evidence="3">
    <location>
        <begin position="451"/>
        <end position="475"/>
    </location>
</feature>
<dbReference type="Pfam" id="PF02582">
    <property type="entry name" value="DUF155"/>
    <property type="match status" value="1"/>
</dbReference>
<keyword evidence="3" id="KW-0472">Membrane</keyword>
<name>A0A5B8MD82_9CHLO</name>
<feature type="compositionally biased region" description="Low complexity" evidence="2">
    <location>
        <begin position="10"/>
        <end position="32"/>
    </location>
</feature>
<evidence type="ECO:0000256" key="1">
    <source>
        <dbReference type="ARBA" id="ARBA00008306"/>
    </source>
</evidence>
<dbReference type="EMBL" id="CP031035">
    <property type="protein sequence ID" value="QDZ18538.1"/>
    <property type="molecule type" value="Genomic_DNA"/>
</dbReference>
<evidence type="ECO:0000256" key="2">
    <source>
        <dbReference type="SAM" id="MobiDB-lite"/>
    </source>
</evidence>
<keyword evidence="3" id="KW-1133">Transmembrane helix</keyword>
<evidence type="ECO:0000313" key="5">
    <source>
        <dbReference type="EMBL" id="QDZ18538.1"/>
    </source>
</evidence>
<dbReference type="OrthoDB" id="18302at2759"/>
<feature type="domain" description="DUF155" evidence="4">
    <location>
        <begin position="247"/>
        <end position="424"/>
    </location>
</feature>
<feature type="region of interest" description="Disordered" evidence="2">
    <location>
        <begin position="139"/>
        <end position="162"/>
    </location>
</feature>
<proteinExistence type="inferred from homology"/>
<reference evidence="5 6" key="1">
    <citation type="submission" date="2018-07" db="EMBL/GenBank/DDBJ databases">
        <title>The complete nuclear genome of the prasinophyte Chloropicon primus (CCMP1205).</title>
        <authorList>
            <person name="Pombert J.-F."/>
            <person name="Otis C."/>
            <person name="Turmel M."/>
            <person name="Lemieux C."/>
        </authorList>
    </citation>
    <scope>NUCLEOTIDE SEQUENCE [LARGE SCALE GENOMIC DNA]</scope>
    <source>
        <strain evidence="5 6">CCMP1205</strain>
    </source>
</reference>
<dbReference type="InterPro" id="IPR051624">
    <property type="entry name" value="RMD1/Sad1-interacting"/>
</dbReference>
<organism evidence="5 6">
    <name type="scientific">Chloropicon primus</name>
    <dbReference type="NCBI Taxonomy" id="1764295"/>
    <lineage>
        <taxon>Eukaryota</taxon>
        <taxon>Viridiplantae</taxon>
        <taxon>Chlorophyta</taxon>
        <taxon>Chloropicophyceae</taxon>
        <taxon>Chloropicales</taxon>
        <taxon>Chloropicaceae</taxon>
        <taxon>Chloropicon</taxon>
    </lineage>
</organism>
<evidence type="ECO:0000313" key="6">
    <source>
        <dbReference type="Proteomes" id="UP000316726"/>
    </source>
</evidence>
<protein>
    <submittedName>
        <fullName evidence="5">DUF155 domain-containing protein</fullName>
    </submittedName>
</protein>
<accession>A0A5B8MD82</accession>
<evidence type="ECO:0000259" key="4">
    <source>
        <dbReference type="Pfam" id="PF02582"/>
    </source>
</evidence>
<dbReference type="AlphaFoldDB" id="A0A5B8MD82"/>
<dbReference type="Proteomes" id="UP000316726">
    <property type="component" value="Chromosome 2"/>
</dbReference>
<dbReference type="PANTHER" id="PTHR16255">
    <property type="entry name" value="REQUIRED FOR MEIOTIC NUCLEAR DIVISION PROTEIN 1 HOMOLOG"/>
    <property type="match status" value="1"/>
</dbReference>